<dbReference type="PRINTS" id="PR00056">
    <property type="entry name" value="HSFDOMAIN"/>
</dbReference>
<proteinExistence type="inferred from homology"/>
<dbReference type="InterPro" id="IPR036390">
    <property type="entry name" value="WH_DNA-bd_sf"/>
</dbReference>
<dbReference type="PANTHER" id="PTHR10015">
    <property type="entry name" value="HEAT SHOCK TRANSCRIPTION FACTOR"/>
    <property type="match status" value="1"/>
</dbReference>
<evidence type="ECO:0000256" key="7">
    <source>
        <dbReference type="ARBA" id="ARBA00023163"/>
    </source>
</evidence>
<comment type="subunit">
    <text evidence="2">Homotrimer.</text>
</comment>
<sequence>MAPPAGEHSTMVGTSEAQRSLPTPFLTKTYQLVDDPTVDDVISWNEDGSTFIVWRPAEFARDLLPKYFKHNNFSSFVRQLNTYGFRKIVPDRWEFANDCFRRGEKRLLCEIHRRKNPSPATTVPIQGNHPMSPTNSGDEQVLSSNSSPAPREIITAANCTAAELIDENERLRKANTQLNQELTQMKTLCNKIFVLMAGYAGNQQENGIAAGKLLDFWSEKGLPGDADMAVANVAVDGADMVVEEVKVEDSSPRLFGVPIGVKRAREETDGGDEGEEGIGTRGPVPGGGTQGPMPDAVKEEPLDPGAECQDTPWLKFSCRPNQRVCN</sequence>
<feature type="region of interest" description="Disordered" evidence="11">
    <location>
        <begin position="118"/>
        <end position="147"/>
    </location>
</feature>
<evidence type="ECO:0000313" key="13">
    <source>
        <dbReference type="EMBL" id="ERN19318.1"/>
    </source>
</evidence>
<keyword evidence="7" id="KW-0804">Transcription</keyword>
<dbReference type="OrthoDB" id="60033at2759"/>
<dbReference type="HOGENOM" id="CLU_030308_3_2_1"/>
<dbReference type="SMART" id="SM00415">
    <property type="entry name" value="HSF"/>
    <property type="match status" value="1"/>
</dbReference>
<evidence type="ECO:0000256" key="11">
    <source>
        <dbReference type="SAM" id="MobiDB-lite"/>
    </source>
</evidence>
<dbReference type="InterPro" id="IPR036388">
    <property type="entry name" value="WH-like_DNA-bd_sf"/>
</dbReference>
<keyword evidence="4" id="KW-0805">Transcription regulation</keyword>
<keyword evidence="6" id="KW-0238">DNA-binding</keyword>
<keyword evidence="8" id="KW-0539">Nucleus</keyword>
<dbReference type="Gramene" id="ERN19318">
    <property type="protein sequence ID" value="ERN19318"/>
    <property type="gene ID" value="AMTR_s00069p00068180"/>
</dbReference>
<gene>
    <name evidence="13" type="ORF">AMTR_s00069p00068180</name>
</gene>
<protein>
    <recommendedName>
        <fullName evidence="12">HSF-type DNA-binding domain-containing protein</fullName>
    </recommendedName>
</protein>
<dbReference type="GO" id="GO:0005634">
    <property type="term" value="C:nucleus"/>
    <property type="evidence" value="ECO:0000318"/>
    <property type="project" value="GO_Central"/>
</dbReference>
<organism evidence="13 14">
    <name type="scientific">Amborella trichopoda</name>
    <dbReference type="NCBI Taxonomy" id="13333"/>
    <lineage>
        <taxon>Eukaryota</taxon>
        <taxon>Viridiplantae</taxon>
        <taxon>Streptophyta</taxon>
        <taxon>Embryophyta</taxon>
        <taxon>Tracheophyta</taxon>
        <taxon>Spermatophyta</taxon>
        <taxon>Magnoliopsida</taxon>
        <taxon>Amborellales</taxon>
        <taxon>Amborellaceae</taxon>
        <taxon>Amborella</taxon>
    </lineage>
</organism>
<comment type="similarity">
    <text evidence="9">Belongs to the HSF family.</text>
</comment>
<keyword evidence="3" id="KW-0597">Phosphoprotein</keyword>
<evidence type="ECO:0000256" key="10">
    <source>
        <dbReference type="SAM" id="Coils"/>
    </source>
</evidence>
<dbReference type="Pfam" id="PF00447">
    <property type="entry name" value="HSF_DNA-bind"/>
    <property type="match status" value="1"/>
</dbReference>
<dbReference type="AlphaFoldDB" id="U5DFW5"/>
<evidence type="ECO:0000259" key="12">
    <source>
        <dbReference type="PROSITE" id="PS00434"/>
    </source>
</evidence>
<evidence type="ECO:0000256" key="5">
    <source>
        <dbReference type="ARBA" id="ARBA00023016"/>
    </source>
</evidence>
<evidence type="ECO:0000256" key="8">
    <source>
        <dbReference type="ARBA" id="ARBA00023242"/>
    </source>
</evidence>
<evidence type="ECO:0000256" key="4">
    <source>
        <dbReference type="ARBA" id="ARBA00023015"/>
    </source>
</evidence>
<dbReference type="STRING" id="13333.U5DFW5"/>
<dbReference type="EMBL" id="KI392069">
    <property type="protein sequence ID" value="ERN19318.1"/>
    <property type="molecule type" value="Genomic_DNA"/>
</dbReference>
<dbReference type="InterPro" id="IPR000232">
    <property type="entry name" value="HSF_DNA-bd"/>
</dbReference>
<dbReference type="Proteomes" id="UP000017836">
    <property type="component" value="Unassembled WGS sequence"/>
</dbReference>
<evidence type="ECO:0000256" key="3">
    <source>
        <dbReference type="ARBA" id="ARBA00022553"/>
    </source>
</evidence>
<name>U5DFW5_AMBTC</name>
<evidence type="ECO:0000256" key="9">
    <source>
        <dbReference type="RuleBase" id="RU004020"/>
    </source>
</evidence>
<feature type="coiled-coil region" evidence="10">
    <location>
        <begin position="154"/>
        <end position="191"/>
    </location>
</feature>
<dbReference type="KEGG" id="atr:18447696"/>
<dbReference type="eggNOG" id="KOG0627">
    <property type="taxonomic scope" value="Eukaryota"/>
</dbReference>
<keyword evidence="14" id="KW-1185">Reference proteome</keyword>
<dbReference type="PANTHER" id="PTHR10015:SF169">
    <property type="entry name" value="HEAT STRESS TRANSCRIPTION FACTOR B-2B"/>
    <property type="match status" value="1"/>
</dbReference>
<dbReference type="PROSITE" id="PS00434">
    <property type="entry name" value="HSF_DOMAIN"/>
    <property type="match status" value="1"/>
</dbReference>
<dbReference type="GO" id="GO:0003700">
    <property type="term" value="F:DNA-binding transcription factor activity"/>
    <property type="evidence" value="ECO:0000318"/>
    <property type="project" value="GO_Central"/>
</dbReference>
<feature type="domain" description="HSF-type DNA-binding" evidence="12">
    <location>
        <begin position="64"/>
        <end position="88"/>
    </location>
</feature>
<dbReference type="FunFam" id="1.10.10.10:FF:000037">
    <property type="entry name" value="Heat stress transcription factor B-4"/>
    <property type="match status" value="1"/>
</dbReference>
<evidence type="ECO:0000256" key="1">
    <source>
        <dbReference type="ARBA" id="ARBA00004123"/>
    </source>
</evidence>
<evidence type="ECO:0000256" key="2">
    <source>
        <dbReference type="ARBA" id="ARBA00011233"/>
    </source>
</evidence>
<reference evidence="14" key="1">
    <citation type="journal article" date="2013" name="Science">
        <title>The Amborella genome and the evolution of flowering plants.</title>
        <authorList>
            <consortium name="Amborella Genome Project"/>
        </authorList>
    </citation>
    <scope>NUCLEOTIDE SEQUENCE [LARGE SCALE GENOMIC DNA]</scope>
</reference>
<dbReference type="OMA" id="ECFRRGQ"/>
<keyword evidence="5" id="KW-0346">Stress response</keyword>
<dbReference type="GO" id="GO:0043565">
    <property type="term" value="F:sequence-specific DNA binding"/>
    <property type="evidence" value="ECO:0007669"/>
    <property type="project" value="InterPro"/>
</dbReference>
<evidence type="ECO:0000256" key="6">
    <source>
        <dbReference type="ARBA" id="ARBA00023125"/>
    </source>
</evidence>
<keyword evidence="10" id="KW-0175">Coiled coil</keyword>
<feature type="region of interest" description="Disordered" evidence="11">
    <location>
        <begin position="265"/>
        <end position="312"/>
    </location>
</feature>
<accession>U5DFW5</accession>
<evidence type="ECO:0000313" key="14">
    <source>
        <dbReference type="Proteomes" id="UP000017836"/>
    </source>
</evidence>
<comment type="subcellular location">
    <subcellularLocation>
        <location evidence="1">Nucleus</location>
    </subcellularLocation>
</comment>
<dbReference type="Gene3D" id="1.10.10.10">
    <property type="entry name" value="Winged helix-like DNA-binding domain superfamily/Winged helix DNA-binding domain"/>
    <property type="match status" value="1"/>
</dbReference>
<dbReference type="SUPFAM" id="SSF46785">
    <property type="entry name" value="Winged helix' DNA-binding domain"/>
    <property type="match status" value="1"/>
</dbReference>
<feature type="compositionally biased region" description="Gly residues" evidence="11">
    <location>
        <begin position="277"/>
        <end position="290"/>
    </location>
</feature>